<dbReference type="Proteomes" id="UP000198992">
    <property type="component" value="Unassembled WGS sequence"/>
</dbReference>
<dbReference type="GO" id="GO:0016702">
    <property type="term" value="F:oxidoreductase activity, acting on single donors with incorporation of molecular oxygen, incorporation of two atoms of oxygen"/>
    <property type="evidence" value="ECO:0007669"/>
    <property type="project" value="UniProtKB-ARBA"/>
</dbReference>
<dbReference type="EMBL" id="FNTH01000001">
    <property type="protein sequence ID" value="SED23572.1"/>
    <property type="molecule type" value="Genomic_DNA"/>
</dbReference>
<gene>
    <name evidence="2" type="ORF">SAMN05444164_4178</name>
</gene>
<dbReference type="AlphaFoldDB" id="A0A1H4Z034"/>
<feature type="domain" description="Extradiol ring-cleavage dioxygenase class III enzyme subunit B" evidence="1">
    <location>
        <begin position="13"/>
        <end position="315"/>
    </location>
</feature>
<proteinExistence type="predicted"/>
<keyword evidence="2" id="KW-0560">Oxidoreductase</keyword>
<reference evidence="2 3" key="1">
    <citation type="submission" date="2016-10" db="EMBL/GenBank/DDBJ databases">
        <authorList>
            <person name="de Groot N.N."/>
        </authorList>
    </citation>
    <scope>NUCLEOTIDE SEQUENCE [LARGE SCALE GENOMIC DNA]</scope>
    <source>
        <strain evidence="2 3">MT12</strain>
    </source>
</reference>
<evidence type="ECO:0000259" key="1">
    <source>
        <dbReference type="Pfam" id="PF02900"/>
    </source>
</evidence>
<dbReference type="Pfam" id="PF02900">
    <property type="entry name" value="LigB"/>
    <property type="match status" value="1"/>
</dbReference>
<keyword evidence="2" id="KW-0223">Dioxygenase</keyword>
<dbReference type="OrthoDB" id="8673673at2"/>
<dbReference type="InterPro" id="IPR004183">
    <property type="entry name" value="Xdiol_dOase_suB"/>
</dbReference>
<dbReference type="RefSeq" id="WP_092118505.1">
    <property type="nucleotide sequence ID" value="NZ_FNTH01000001.1"/>
</dbReference>
<organism evidence="2 3">
    <name type="scientific">Bradyrhizobium erythrophlei</name>
    <dbReference type="NCBI Taxonomy" id="1437360"/>
    <lineage>
        <taxon>Bacteria</taxon>
        <taxon>Pseudomonadati</taxon>
        <taxon>Pseudomonadota</taxon>
        <taxon>Alphaproteobacteria</taxon>
        <taxon>Hyphomicrobiales</taxon>
        <taxon>Nitrobacteraceae</taxon>
        <taxon>Bradyrhizobium</taxon>
    </lineage>
</organism>
<dbReference type="GO" id="GO:0008198">
    <property type="term" value="F:ferrous iron binding"/>
    <property type="evidence" value="ECO:0007669"/>
    <property type="project" value="InterPro"/>
</dbReference>
<accession>A0A1H4Z034</accession>
<protein>
    <submittedName>
        <fullName evidence="2">2,3-dihydroxyphenylpropionate 1,2-dioxygenase</fullName>
    </submittedName>
</protein>
<dbReference type="Gene3D" id="3.40.830.10">
    <property type="entry name" value="LigB-like"/>
    <property type="match status" value="1"/>
</dbReference>
<evidence type="ECO:0000313" key="3">
    <source>
        <dbReference type="Proteomes" id="UP000198992"/>
    </source>
</evidence>
<sequence>MERDRISESIVAAFAMTHTPGLGNGLPAAPKEQIERLMAGFAEARQILDQAHPDLVVALVNDHFDMFGLDSMPTFSIAVADEHWGPPASAESWLQMKRARITGNADYAADIYREAVHGGFDLSRSGPAELVHNVLMPLKYLRPARDLPVVPVFVNCLAPPLPTMARCYALGELIGRVIARRSERVAVIASGGISHWPPFAKEDGPHDDELSRRMLEVQRKGSGGRELDPGVRDLIRKREAEMATSGRNLINESWDRKVLAAFERGDKQLLLGMTYEEIERDGGNGGHEIAMWVMMMGVLGGAPSRTIVYEPIKEWMGGVGLIAHDLPHDQGMSS</sequence>
<name>A0A1H4Z034_9BRAD</name>
<dbReference type="SUPFAM" id="SSF53213">
    <property type="entry name" value="LigB-like"/>
    <property type="match status" value="1"/>
</dbReference>
<evidence type="ECO:0000313" key="2">
    <source>
        <dbReference type="EMBL" id="SED23572.1"/>
    </source>
</evidence>